<accession>A0A6J4V362</accession>
<dbReference type="AlphaFoldDB" id="A0A6J4V362"/>
<name>A0A6J4V362_9BACT</name>
<dbReference type="EMBL" id="CADCWG010000219">
    <property type="protein sequence ID" value="CAA9568151.1"/>
    <property type="molecule type" value="Genomic_DNA"/>
</dbReference>
<feature type="compositionally biased region" description="Basic and acidic residues" evidence="1">
    <location>
        <begin position="109"/>
        <end position="134"/>
    </location>
</feature>
<sequence>MGTAGGPGRGQRQADRRVRVALVGRRLGAVPQVRRLAQQLVDQRWLDPVGDRVAVGGRRLDRLGRPADRRLGPGVGADGPVARRAVRLRGCPRLRRSGRGRRLVLGAPDPDRGDGGEPPAHRAGERGPPSDRPTRHPVLVHRCPPSSGRDQVAVSVRSRATVGLRGRSVVGSAPGQGTGRRPERAGLVGRVAPGPGRRRCRPAPAPPAAGPTTSARSGSPRLGRFPSPTRRWSRR</sequence>
<feature type="compositionally biased region" description="Low complexity" evidence="1">
    <location>
        <begin position="185"/>
        <end position="195"/>
    </location>
</feature>
<gene>
    <name evidence="2" type="ORF">AVDCRST_MAG49-3291</name>
</gene>
<protein>
    <submittedName>
        <fullName evidence="2">Uncharacterized protein</fullName>
    </submittedName>
</protein>
<proteinExistence type="predicted"/>
<reference evidence="2" key="1">
    <citation type="submission" date="2020-02" db="EMBL/GenBank/DDBJ databases">
        <authorList>
            <person name="Meier V. D."/>
        </authorList>
    </citation>
    <scope>NUCLEOTIDE SEQUENCE</scope>
    <source>
        <strain evidence="2">AVDCRST_MAG49</strain>
    </source>
</reference>
<evidence type="ECO:0000313" key="2">
    <source>
        <dbReference type="EMBL" id="CAA9568151.1"/>
    </source>
</evidence>
<evidence type="ECO:0000256" key="1">
    <source>
        <dbReference type="SAM" id="MobiDB-lite"/>
    </source>
</evidence>
<feature type="region of interest" description="Disordered" evidence="1">
    <location>
        <begin position="97"/>
        <end position="235"/>
    </location>
</feature>
<organism evidence="2">
    <name type="scientific">uncultured Thermomicrobiales bacterium</name>
    <dbReference type="NCBI Taxonomy" id="1645740"/>
    <lineage>
        <taxon>Bacteria</taxon>
        <taxon>Pseudomonadati</taxon>
        <taxon>Thermomicrobiota</taxon>
        <taxon>Thermomicrobia</taxon>
        <taxon>Thermomicrobiales</taxon>
        <taxon>environmental samples</taxon>
    </lineage>
</organism>